<name>A5Z513_9FIRM</name>
<protein>
    <submittedName>
        <fullName evidence="1">Uncharacterized protein</fullName>
    </submittedName>
</protein>
<comment type="caution">
    <text evidence="1">The sequence shown here is derived from an EMBL/GenBank/DDBJ whole genome shotgun (WGS) entry which is preliminary data.</text>
</comment>
<evidence type="ECO:0000313" key="1">
    <source>
        <dbReference type="EMBL" id="EDM51787.1"/>
    </source>
</evidence>
<sequence>MERVRQNDALGEVSERFMVPVLKTGEGQTSVGSNPTFSAIEVKNFYFYLKSFFLKESTAWRSTQVAEGAPLERE</sequence>
<evidence type="ECO:0000313" key="2">
    <source>
        <dbReference type="Proteomes" id="UP000006000"/>
    </source>
</evidence>
<reference evidence="1 2" key="1">
    <citation type="submission" date="2007-03" db="EMBL/GenBank/DDBJ databases">
        <authorList>
            <person name="Fulton L."/>
            <person name="Clifton S."/>
            <person name="Fulton B."/>
            <person name="Xu J."/>
            <person name="Minx P."/>
            <person name="Pepin K.H."/>
            <person name="Johnson M."/>
            <person name="Thiruvilangam P."/>
            <person name="Bhonagiri V."/>
            <person name="Nash W.E."/>
            <person name="Mardis E.R."/>
            <person name="Wilson R.K."/>
        </authorList>
    </citation>
    <scope>NUCLEOTIDE SEQUENCE [LARGE SCALE GENOMIC DNA]</scope>
    <source>
        <strain evidence="1 2">ATCC 27560</strain>
    </source>
</reference>
<dbReference type="Proteomes" id="UP000006000">
    <property type="component" value="Unassembled WGS sequence"/>
</dbReference>
<reference evidence="1 2" key="2">
    <citation type="submission" date="2007-04" db="EMBL/GenBank/DDBJ databases">
        <title>Draft genome sequence of Eubacterium ventriosum (ATCC 27560).</title>
        <authorList>
            <person name="Sudarsanam P."/>
            <person name="Ley R."/>
            <person name="Guruge J."/>
            <person name="Turnbaugh P.J."/>
            <person name="Mahowald M."/>
            <person name="Liep D."/>
            <person name="Gordon J."/>
        </authorList>
    </citation>
    <scope>NUCLEOTIDE SEQUENCE [LARGE SCALE GENOMIC DNA]</scope>
    <source>
        <strain evidence="1 2">ATCC 27560</strain>
    </source>
</reference>
<dbReference type="EMBL" id="AAVL02000030">
    <property type="protein sequence ID" value="EDM51787.1"/>
    <property type="molecule type" value="Genomic_DNA"/>
</dbReference>
<accession>A5Z513</accession>
<gene>
    <name evidence="1" type="ORF">EUBVEN_00794</name>
</gene>
<dbReference type="AlphaFoldDB" id="A5Z513"/>
<proteinExistence type="predicted"/>
<dbReference type="HOGENOM" id="CLU_2682309_0_0_9"/>
<organism evidence="1 2">
    <name type="scientific">Eubacterium ventriosum ATCC 27560</name>
    <dbReference type="NCBI Taxonomy" id="411463"/>
    <lineage>
        <taxon>Bacteria</taxon>
        <taxon>Bacillati</taxon>
        <taxon>Bacillota</taxon>
        <taxon>Clostridia</taxon>
        <taxon>Eubacteriales</taxon>
        <taxon>Eubacteriaceae</taxon>
        <taxon>Eubacterium</taxon>
    </lineage>
</organism>